<reference evidence="1 2" key="1">
    <citation type="submission" date="2010-01" db="EMBL/GenBank/DDBJ databases">
        <authorList>
            <person name="Weinstock G."/>
            <person name="Sodergren E."/>
            <person name="Clifton S."/>
            <person name="Fulton L."/>
            <person name="Fulton B."/>
            <person name="Courtney L."/>
            <person name="Fronick C."/>
            <person name="Harrison M."/>
            <person name="Strong C."/>
            <person name="Farmer C."/>
            <person name="Delahaunty K."/>
            <person name="Markovic C."/>
            <person name="Hall O."/>
            <person name="Minx P."/>
            <person name="Tomlinson C."/>
            <person name="Mitreva M."/>
            <person name="Nelson J."/>
            <person name="Hou S."/>
            <person name="Wollam A."/>
            <person name="Pepin K.H."/>
            <person name="Johnson M."/>
            <person name="Bhonagiri V."/>
            <person name="Nash W.E."/>
            <person name="Warren W."/>
            <person name="Chinwalla A."/>
            <person name="Mardis E.R."/>
            <person name="Wilson R.K."/>
        </authorList>
    </citation>
    <scope>NUCLEOTIDE SEQUENCE [LARGE SCALE GENOMIC DNA]</scope>
    <source>
        <strain evidence="1 2">DSM 13479</strain>
    </source>
</reference>
<accession>D3AG12</accession>
<dbReference type="EMBL" id="ACIO01000203">
    <property type="protein sequence ID" value="EFC99237.1"/>
    <property type="molecule type" value="Genomic_DNA"/>
</dbReference>
<dbReference type="HOGENOM" id="CLU_3200753_0_0_9"/>
<gene>
    <name evidence="1" type="ORF">CLOSTHATH_02548</name>
</gene>
<name>D3AG12_9FIRM</name>
<comment type="caution">
    <text evidence="1">The sequence shown here is derived from an EMBL/GenBank/DDBJ whole genome shotgun (WGS) entry which is preliminary data.</text>
</comment>
<dbReference type="AlphaFoldDB" id="D3AG12"/>
<protein>
    <submittedName>
        <fullName evidence="1">Uncharacterized protein</fullName>
    </submittedName>
</protein>
<proteinExistence type="predicted"/>
<dbReference type="Proteomes" id="UP000004968">
    <property type="component" value="Unassembled WGS sequence"/>
</dbReference>
<evidence type="ECO:0000313" key="2">
    <source>
        <dbReference type="Proteomes" id="UP000004968"/>
    </source>
</evidence>
<evidence type="ECO:0000313" key="1">
    <source>
        <dbReference type="EMBL" id="EFC99237.1"/>
    </source>
</evidence>
<sequence>MTAGERNLILAPAGTKVNLRSNRKIRVKKWKTGIDLFVKSDNINI</sequence>
<organism evidence="1 2">
    <name type="scientific">Hungatella hathewayi DSM 13479</name>
    <dbReference type="NCBI Taxonomy" id="566550"/>
    <lineage>
        <taxon>Bacteria</taxon>
        <taxon>Bacillati</taxon>
        <taxon>Bacillota</taxon>
        <taxon>Clostridia</taxon>
        <taxon>Lachnospirales</taxon>
        <taxon>Lachnospiraceae</taxon>
        <taxon>Hungatella</taxon>
    </lineage>
</organism>